<reference evidence="1" key="1">
    <citation type="submission" date="2023-10" db="EMBL/GenBank/DDBJ databases">
        <authorList>
            <person name="Rodriguez Cubillos JULIANA M."/>
            <person name="De Vega J."/>
        </authorList>
    </citation>
    <scope>NUCLEOTIDE SEQUENCE</scope>
</reference>
<organism evidence="1 2">
    <name type="scientific">Trifolium pratense</name>
    <name type="common">Red clover</name>
    <dbReference type="NCBI Taxonomy" id="57577"/>
    <lineage>
        <taxon>Eukaryota</taxon>
        <taxon>Viridiplantae</taxon>
        <taxon>Streptophyta</taxon>
        <taxon>Embryophyta</taxon>
        <taxon>Tracheophyta</taxon>
        <taxon>Spermatophyta</taxon>
        <taxon>Magnoliopsida</taxon>
        <taxon>eudicotyledons</taxon>
        <taxon>Gunneridae</taxon>
        <taxon>Pentapetalae</taxon>
        <taxon>rosids</taxon>
        <taxon>fabids</taxon>
        <taxon>Fabales</taxon>
        <taxon>Fabaceae</taxon>
        <taxon>Papilionoideae</taxon>
        <taxon>50 kb inversion clade</taxon>
        <taxon>NPAAA clade</taxon>
        <taxon>Hologalegina</taxon>
        <taxon>IRL clade</taxon>
        <taxon>Trifolieae</taxon>
        <taxon>Trifolium</taxon>
    </lineage>
</organism>
<evidence type="ECO:0000313" key="1">
    <source>
        <dbReference type="EMBL" id="CAJ2668804.1"/>
    </source>
</evidence>
<comment type="caution">
    <text evidence="1">The sequence shown here is derived from an EMBL/GenBank/DDBJ whole genome shotgun (WGS) entry which is preliminary data.</text>
</comment>
<accession>A0ACB0LL43</accession>
<dbReference type="EMBL" id="CASHSV030000615">
    <property type="protein sequence ID" value="CAJ2668804.1"/>
    <property type="molecule type" value="Genomic_DNA"/>
</dbReference>
<name>A0ACB0LL43_TRIPR</name>
<sequence length="742" mass="84183">MAIDLDECVNKYFHVSRKEMEDFIRRCGSEDWVESLIKDKHDDRETEKQHGRPSLRPQPLAQIMSLTVKPNQEDNKPLALHGTIYAHYIGVYKTPITHQIYKRDADDVPDILGIDGSLTLNGPDYLCHPDHAYLHLIQSSRVDVNLYDQTNNIFAGISFYLDNDIDNSYYEQVKSMVIPCQQGSLTLHYIAIPFGIHSRLQVTIPMTKEQFEKHEIYNVNGKIVARYTDTYGNYSAQECVLFKKQDDEFERVESGHVKLSRCWVSLPAYSSLIIEVDLSEFGSRRKIAKCTKKLLPRQGLMSVGSLLSGDIDIWVGAAWFSPDPFGRIDYRCSTSLPQIPAENLKQNIEEMDTDGEDKSSADDDGESTDDDDTDGDDESSMHAFSKEKKCSGSFDDGESLVADESGDVLSSSLNRGSWCLPSHKNIPRSSFAVEIFSVFIGREKSKPVQIYGSIEVLCDDRELCYIFKRDENEALMLSEDLKFIPIPDGSRAFSDCSSLKMKFDIKDIEGCLAIKGYVDWAASTLDSPFWYKKQLCNLIQGQKGGFASVHYSIFEYAVRVTIKVLLNLKSESFDVNPKVWGSLVTQYSSHDYSSCYKKDNYRCVLFNRTQDDPFQISDDSTISLSRSTIVVPSYSSLIVDIDLSGFSEQKLSCVKMIKIGEGFKTVETNDYLFRIELDWCKLNGSTMLNLSLLTSDTWSVLIRIFAYHDKVDWIYYLAFGAFVTGIVIYSMFSIVNRVGDLC</sequence>
<evidence type="ECO:0000313" key="2">
    <source>
        <dbReference type="Proteomes" id="UP001177021"/>
    </source>
</evidence>
<proteinExistence type="predicted"/>
<dbReference type="Proteomes" id="UP001177021">
    <property type="component" value="Unassembled WGS sequence"/>
</dbReference>
<protein>
    <submittedName>
        <fullName evidence="1">Uncharacterized protein</fullName>
    </submittedName>
</protein>
<keyword evidence="2" id="KW-1185">Reference proteome</keyword>
<gene>
    <name evidence="1" type="ORF">MILVUS5_LOCUS33133</name>
</gene>